<gene>
    <name evidence="1" type="ORF">ANCCAN_03094</name>
</gene>
<name>A0A368H2S0_ANCCA</name>
<evidence type="ECO:0000313" key="1">
    <source>
        <dbReference type="EMBL" id="RCN50876.1"/>
    </source>
</evidence>
<organism evidence="1 2">
    <name type="scientific">Ancylostoma caninum</name>
    <name type="common">Dog hookworm</name>
    <dbReference type="NCBI Taxonomy" id="29170"/>
    <lineage>
        <taxon>Eukaryota</taxon>
        <taxon>Metazoa</taxon>
        <taxon>Ecdysozoa</taxon>
        <taxon>Nematoda</taxon>
        <taxon>Chromadorea</taxon>
        <taxon>Rhabditida</taxon>
        <taxon>Rhabditina</taxon>
        <taxon>Rhabditomorpha</taxon>
        <taxon>Strongyloidea</taxon>
        <taxon>Ancylostomatidae</taxon>
        <taxon>Ancylostomatinae</taxon>
        <taxon>Ancylostoma</taxon>
    </lineage>
</organism>
<dbReference type="OrthoDB" id="5863648at2759"/>
<keyword evidence="2" id="KW-1185">Reference proteome</keyword>
<proteinExistence type="predicted"/>
<comment type="caution">
    <text evidence="1">The sequence shown here is derived from an EMBL/GenBank/DDBJ whole genome shotgun (WGS) entry which is preliminary data.</text>
</comment>
<dbReference type="Proteomes" id="UP000252519">
    <property type="component" value="Unassembled WGS sequence"/>
</dbReference>
<accession>A0A368H2S0</accession>
<reference evidence="1 2" key="1">
    <citation type="submission" date="2014-10" db="EMBL/GenBank/DDBJ databases">
        <title>Draft genome of the hookworm Ancylostoma caninum.</title>
        <authorList>
            <person name="Mitreva M."/>
        </authorList>
    </citation>
    <scope>NUCLEOTIDE SEQUENCE [LARGE SCALE GENOMIC DNA]</scope>
    <source>
        <strain evidence="1 2">Baltimore</strain>
    </source>
</reference>
<sequence>MEETLARRTAIWNCYNYGQYTIEQIKHNTLEEGTLLEQNFDQYWSDKQGKVILQQTADLIRKVDIRKVELDCQIAAFRGEFGHKYKVEQGEMPNLDTQRIYTNTMWSNLDRRLLGNELRVPELNGNPMEFDFFWELYEELVHKQPYTNIEKLSILLSCCKGDASRTLKMS</sequence>
<evidence type="ECO:0000313" key="2">
    <source>
        <dbReference type="Proteomes" id="UP000252519"/>
    </source>
</evidence>
<dbReference type="AlphaFoldDB" id="A0A368H2S0"/>
<protein>
    <submittedName>
        <fullName evidence="1">Uncharacterized protein</fullName>
    </submittedName>
</protein>
<dbReference type="EMBL" id="JOJR01000019">
    <property type="protein sequence ID" value="RCN50876.1"/>
    <property type="molecule type" value="Genomic_DNA"/>
</dbReference>